<dbReference type="AlphaFoldDB" id="A0A183J044"/>
<evidence type="ECO:0000313" key="2">
    <source>
        <dbReference type="Proteomes" id="UP000270296"/>
    </source>
</evidence>
<protein>
    <submittedName>
        <fullName evidence="1 3">Uncharacterized protein</fullName>
    </submittedName>
</protein>
<keyword evidence="2" id="KW-1185">Reference proteome</keyword>
<dbReference type="EMBL" id="UZAM01012486">
    <property type="protein sequence ID" value="VDP22086.1"/>
    <property type="molecule type" value="Genomic_DNA"/>
</dbReference>
<proteinExistence type="predicted"/>
<reference evidence="3" key="1">
    <citation type="submission" date="2016-06" db="UniProtKB">
        <authorList>
            <consortium name="WormBaseParasite"/>
        </authorList>
    </citation>
    <scope>IDENTIFICATION</scope>
</reference>
<evidence type="ECO:0000313" key="1">
    <source>
        <dbReference type="EMBL" id="VDP22086.1"/>
    </source>
</evidence>
<dbReference type="WBParaSite" id="SBAD_0000957301-mRNA-1">
    <property type="protein sequence ID" value="SBAD_0000957301-mRNA-1"/>
    <property type="gene ID" value="SBAD_0000957301"/>
</dbReference>
<reference evidence="1 2" key="2">
    <citation type="submission" date="2018-11" db="EMBL/GenBank/DDBJ databases">
        <authorList>
            <consortium name="Pathogen Informatics"/>
        </authorList>
    </citation>
    <scope>NUCLEOTIDE SEQUENCE [LARGE SCALE GENOMIC DNA]</scope>
</reference>
<sequence length="89" mass="9724">MLSERPTRANVQRSKGGISCINTYGVSFFSLDVVAVGRPDQQEDVPAVVRVGGYLRAFRCTPTICLVASLSSLTAVATWRRSRQSSFVE</sequence>
<evidence type="ECO:0000313" key="3">
    <source>
        <dbReference type="WBParaSite" id="SBAD_0000957301-mRNA-1"/>
    </source>
</evidence>
<organism evidence="3">
    <name type="scientific">Soboliphyme baturini</name>
    <dbReference type="NCBI Taxonomy" id="241478"/>
    <lineage>
        <taxon>Eukaryota</taxon>
        <taxon>Metazoa</taxon>
        <taxon>Ecdysozoa</taxon>
        <taxon>Nematoda</taxon>
        <taxon>Enoplea</taxon>
        <taxon>Dorylaimia</taxon>
        <taxon>Dioctophymatida</taxon>
        <taxon>Dioctophymatoidea</taxon>
        <taxon>Soboliphymatidae</taxon>
        <taxon>Soboliphyme</taxon>
    </lineage>
</organism>
<dbReference type="Proteomes" id="UP000270296">
    <property type="component" value="Unassembled WGS sequence"/>
</dbReference>
<name>A0A183J044_9BILA</name>
<gene>
    <name evidence="1" type="ORF">SBAD_LOCUS9242</name>
</gene>
<accession>A0A183J044</accession>